<keyword evidence="7 12" id="KW-1133">Transmembrane helix</keyword>
<keyword evidence="6 11" id="KW-0630">Potassium</keyword>
<dbReference type="GO" id="GO:0005242">
    <property type="term" value="F:inward rectifier potassium channel activity"/>
    <property type="evidence" value="ECO:0007669"/>
    <property type="project" value="InterPro"/>
</dbReference>
<feature type="transmembrane region" description="Helical" evidence="12">
    <location>
        <begin position="155"/>
        <end position="178"/>
    </location>
</feature>
<dbReference type="InterPro" id="IPR040445">
    <property type="entry name" value="Kir_TM"/>
</dbReference>
<evidence type="ECO:0000256" key="1">
    <source>
        <dbReference type="ARBA" id="ARBA00004141"/>
    </source>
</evidence>
<dbReference type="Pfam" id="PF01007">
    <property type="entry name" value="IRK"/>
    <property type="match status" value="1"/>
</dbReference>
<evidence type="ECO:0000256" key="2">
    <source>
        <dbReference type="ARBA" id="ARBA00022448"/>
    </source>
</evidence>
<dbReference type="GO" id="GO:1990573">
    <property type="term" value="P:potassium ion import across plasma membrane"/>
    <property type="evidence" value="ECO:0007669"/>
    <property type="project" value="TreeGrafter"/>
</dbReference>
<keyword evidence="8 11" id="KW-0406">Ion transport</keyword>
<organism evidence="15 16">
    <name type="scientific">Adineta ricciae</name>
    <name type="common">Rotifer</name>
    <dbReference type="NCBI Taxonomy" id="249248"/>
    <lineage>
        <taxon>Eukaryota</taxon>
        <taxon>Metazoa</taxon>
        <taxon>Spiralia</taxon>
        <taxon>Gnathifera</taxon>
        <taxon>Rotifera</taxon>
        <taxon>Eurotatoria</taxon>
        <taxon>Bdelloidea</taxon>
        <taxon>Adinetida</taxon>
        <taxon>Adinetidae</taxon>
        <taxon>Adineta</taxon>
    </lineage>
</organism>
<gene>
    <name evidence="15" type="ORF">EDS130_LOCUS34187</name>
</gene>
<evidence type="ECO:0000256" key="6">
    <source>
        <dbReference type="ARBA" id="ARBA00022958"/>
    </source>
</evidence>
<dbReference type="GO" id="GO:0034765">
    <property type="term" value="P:regulation of monoatomic ion transmembrane transport"/>
    <property type="evidence" value="ECO:0007669"/>
    <property type="project" value="TreeGrafter"/>
</dbReference>
<keyword evidence="3 11" id="KW-0633">Potassium transport</keyword>
<protein>
    <submittedName>
        <fullName evidence="15">Uncharacterized protein</fullName>
    </submittedName>
</protein>
<keyword evidence="10 11" id="KW-0407">Ion channel</keyword>
<evidence type="ECO:0000256" key="7">
    <source>
        <dbReference type="ARBA" id="ARBA00022989"/>
    </source>
</evidence>
<evidence type="ECO:0000313" key="16">
    <source>
        <dbReference type="Proteomes" id="UP000663852"/>
    </source>
</evidence>
<evidence type="ECO:0000256" key="10">
    <source>
        <dbReference type="ARBA" id="ARBA00023303"/>
    </source>
</evidence>
<feature type="transmembrane region" description="Helical" evidence="12">
    <location>
        <begin position="74"/>
        <end position="97"/>
    </location>
</feature>
<evidence type="ECO:0000259" key="13">
    <source>
        <dbReference type="Pfam" id="PF01007"/>
    </source>
</evidence>
<dbReference type="InterPro" id="IPR041647">
    <property type="entry name" value="IRK_C"/>
</dbReference>
<dbReference type="FunFam" id="1.10.287.70:FF:000019">
    <property type="entry name" value="G protein-activated inward rectifier potassium channel 1"/>
    <property type="match status" value="1"/>
</dbReference>
<feature type="domain" description="Inward rectifier potassium channel C-terminal" evidence="14">
    <location>
        <begin position="192"/>
        <end position="361"/>
    </location>
</feature>
<dbReference type="SUPFAM" id="SSF81296">
    <property type="entry name" value="E set domains"/>
    <property type="match status" value="1"/>
</dbReference>
<dbReference type="OrthoDB" id="273257at2759"/>
<name>A0A815ILS2_ADIRI</name>
<evidence type="ECO:0000256" key="8">
    <source>
        <dbReference type="ARBA" id="ARBA00023065"/>
    </source>
</evidence>
<comment type="similarity">
    <text evidence="11">Belongs to the inward rectifier-type potassium channel (TC 1.A.2.1) family.</text>
</comment>
<dbReference type="Gene3D" id="1.10.287.70">
    <property type="match status" value="1"/>
</dbReference>
<evidence type="ECO:0000256" key="3">
    <source>
        <dbReference type="ARBA" id="ARBA00022538"/>
    </source>
</evidence>
<dbReference type="EMBL" id="CAJNOJ010000282">
    <property type="protein sequence ID" value="CAF1367548.1"/>
    <property type="molecule type" value="Genomic_DNA"/>
</dbReference>
<reference evidence="15" key="1">
    <citation type="submission" date="2021-02" db="EMBL/GenBank/DDBJ databases">
        <authorList>
            <person name="Nowell W R."/>
        </authorList>
    </citation>
    <scope>NUCLEOTIDE SEQUENCE</scope>
</reference>
<proteinExistence type="inferred from homology"/>
<dbReference type="PANTHER" id="PTHR11767">
    <property type="entry name" value="INWARD RECTIFIER POTASSIUM CHANNEL"/>
    <property type="match status" value="1"/>
</dbReference>
<dbReference type="Proteomes" id="UP000663852">
    <property type="component" value="Unassembled WGS sequence"/>
</dbReference>
<dbReference type="InterPro" id="IPR013518">
    <property type="entry name" value="K_chnl_inward-rec_Kir_cyto"/>
</dbReference>
<evidence type="ECO:0000256" key="11">
    <source>
        <dbReference type="RuleBase" id="RU003822"/>
    </source>
</evidence>
<comment type="caution">
    <text evidence="15">The sequence shown here is derived from an EMBL/GenBank/DDBJ whole genome shotgun (WGS) entry which is preliminary data.</text>
</comment>
<keyword evidence="9 12" id="KW-0472">Membrane</keyword>
<evidence type="ECO:0000256" key="12">
    <source>
        <dbReference type="SAM" id="Phobius"/>
    </source>
</evidence>
<dbReference type="AlphaFoldDB" id="A0A815ILS2"/>
<dbReference type="SUPFAM" id="SSF81324">
    <property type="entry name" value="Voltage-gated potassium channels"/>
    <property type="match status" value="1"/>
</dbReference>
<evidence type="ECO:0000256" key="5">
    <source>
        <dbReference type="ARBA" id="ARBA00022882"/>
    </source>
</evidence>
<sequence length="363" mass="42785">MVKFRFSKKTSNEIPTSTLNTLINIVPSLETIHQSRKRLITKDGNINIEKLRVENRILYFRDIFTSLLDLKWRFILIFFSFSFVISWLIFAVIWYIIMYIHNDFSINLSNETSNEHIPCISGVKTFSGVLLYSIETQQTIGYGTRAINEQCTGGIILLIIQSIFSLIIQSLWVGLIYTKLSRPKRRRKTFIWSRNAVISLRDGILTFQCRLGDMRSRSTLIEAHIRMYFITKRTTSENEIIPLTLLDMNIGYDEGKDRFFLNWPIIIEHKIDSKSPLYEMNKVNLSEQKFEILLILEGTIEPTGMMTQIRTSYMPNEIIWAGRFSRMIRFEKDHYVVDYSKFNSIQYDHLTKEYSAKEIEQRN</sequence>
<evidence type="ECO:0000313" key="15">
    <source>
        <dbReference type="EMBL" id="CAF1367548.1"/>
    </source>
</evidence>
<dbReference type="PIRSF" id="PIRSF005465">
    <property type="entry name" value="GIRK_kir"/>
    <property type="match status" value="1"/>
</dbReference>
<evidence type="ECO:0000259" key="14">
    <source>
        <dbReference type="Pfam" id="PF17655"/>
    </source>
</evidence>
<evidence type="ECO:0000256" key="4">
    <source>
        <dbReference type="ARBA" id="ARBA00022692"/>
    </source>
</evidence>
<dbReference type="PANTHER" id="PTHR11767:SF102">
    <property type="entry name" value="INWARDLY RECTIFYING POTASSIUM CHANNEL 1, ISOFORM F"/>
    <property type="match status" value="1"/>
</dbReference>
<keyword evidence="2 11" id="KW-0813">Transport</keyword>
<dbReference type="GO" id="GO:0034702">
    <property type="term" value="C:monoatomic ion channel complex"/>
    <property type="evidence" value="ECO:0007669"/>
    <property type="project" value="UniProtKB-KW"/>
</dbReference>
<dbReference type="GO" id="GO:0005886">
    <property type="term" value="C:plasma membrane"/>
    <property type="evidence" value="ECO:0007669"/>
    <property type="project" value="TreeGrafter"/>
</dbReference>
<dbReference type="Gene3D" id="2.60.40.1400">
    <property type="entry name" value="G protein-activated inward rectifier potassium channel 1"/>
    <property type="match status" value="1"/>
</dbReference>
<dbReference type="PRINTS" id="PR01320">
    <property type="entry name" value="KIRCHANNEL"/>
</dbReference>
<feature type="domain" description="Potassium channel inwardly rectifying transmembrane" evidence="13">
    <location>
        <begin position="40"/>
        <end position="183"/>
    </location>
</feature>
<comment type="subcellular location">
    <subcellularLocation>
        <location evidence="1 11">Membrane</location>
        <topology evidence="1 11">Multi-pass membrane protein</topology>
    </subcellularLocation>
</comment>
<dbReference type="InterPro" id="IPR014756">
    <property type="entry name" value="Ig_E-set"/>
</dbReference>
<evidence type="ECO:0000256" key="9">
    <source>
        <dbReference type="ARBA" id="ARBA00023136"/>
    </source>
</evidence>
<keyword evidence="4 11" id="KW-0812">Transmembrane</keyword>
<dbReference type="InterPro" id="IPR016449">
    <property type="entry name" value="K_chnl_inward-rec_Kir"/>
</dbReference>
<dbReference type="Pfam" id="PF17655">
    <property type="entry name" value="IRK_C"/>
    <property type="match status" value="1"/>
</dbReference>
<accession>A0A815ILS2</accession>
<keyword evidence="5 11" id="KW-0851">Voltage-gated channel</keyword>